<gene>
    <name evidence="2" type="ORF">AB1471_04780</name>
</gene>
<protein>
    <submittedName>
        <fullName evidence="2">Uncharacterized protein</fullName>
    </submittedName>
</protein>
<keyword evidence="1" id="KW-0472">Membrane</keyword>
<feature type="transmembrane region" description="Helical" evidence="1">
    <location>
        <begin position="12"/>
        <end position="35"/>
    </location>
</feature>
<feature type="transmembrane region" description="Helical" evidence="1">
    <location>
        <begin position="117"/>
        <end position="140"/>
    </location>
</feature>
<sequence>MAGLQRWSQRFYQYGNLYVLLSALAIFTIFITIILPSEAETLAAKTSSNRSPDTTLFYSAEELYDIAEEYGDEGRAAYVHSRYTFDVVWPLAFTFFLTAGMSFFFRPLTFSKWKLINLLPIVGMLFDFLENTAASIVMLRFPSTTHVIALFTPFFTLQKWLFIFASFTLLFVALIYRVIHTIKKRKSL</sequence>
<keyword evidence="1" id="KW-0812">Transmembrane</keyword>
<reference evidence="2 3" key="1">
    <citation type="journal article" date="1979" name="Int. J. Syst. Evol. Microbiol.">
        <title>Bacillus globisporus subsp. marinus subsp. nov.</title>
        <authorList>
            <person name="Liu H."/>
        </authorList>
    </citation>
    <scope>NUCLEOTIDE SEQUENCE [LARGE SCALE GENOMIC DNA]</scope>
    <source>
        <strain evidence="2 3">DSM 1297</strain>
    </source>
</reference>
<organism evidence="2 3">
    <name type="scientific">Jeotgalibacillus marinus</name>
    <dbReference type="NCBI Taxonomy" id="86667"/>
    <lineage>
        <taxon>Bacteria</taxon>
        <taxon>Bacillati</taxon>
        <taxon>Bacillota</taxon>
        <taxon>Bacilli</taxon>
        <taxon>Bacillales</taxon>
        <taxon>Caryophanaceae</taxon>
        <taxon>Jeotgalibacillus</taxon>
    </lineage>
</organism>
<dbReference type="Proteomes" id="UP001556040">
    <property type="component" value="Unassembled WGS sequence"/>
</dbReference>
<feature type="transmembrane region" description="Helical" evidence="1">
    <location>
        <begin position="160"/>
        <end position="179"/>
    </location>
</feature>
<evidence type="ECO:0000256" key="1">
    <source>
        <dbReference type="SAM" id="Phobius"/>
    </source>
</evidence>
<name>A0ABV3Q1A1_9BACL</name>
<dbReference type="EMBL" id="JBFMIA010000002">
    <property type="protein sequence ID" value="MEW9501119.1"/>
    <property type="molecule type" value="Genomic_DNA"/>
</dbReference>
<evidence type="ECO:0000313" key="2">
    <source>
        <dbReference type="EMBL" id="MEW9501119.1"/>
    </source>
</evidence>
<feature type="transmembrane region" description="Helical" evidence="1">
    <location>
        <begin position="87"/>
        <end position="105"/>
    </location>
</feature>
<keyword evidence="3" id="KW-1185">Reference proteome</keyword>
<accession>A0ABV3Q1A1</accession>
<dbReference type="RefSeq" id="WP_367778592.1">
    <property type="nucleotide sequence ID" value="NZ_JBFMIA010000002.1"/>
</dbReference>
<evidence type="ECO:0000313" key="3">
    <source>
        <dbReference type="Proteomes" id="UP001556040"/>
    </source>
</evidence>
<keyword evidence="1" id="KW-1133">Transmembrane helix</keyword>
<comment type="caution">
    <text evidence="2">The sequence shown here is derived from an EMBL/GenBank/DDBJ whole genome shotgun (WGS) entry which is preliminary data.</text>
</comment>
<proteinExistence type="predicted"/>